<feature type="compositionally biased region" description="Low complexity" evidence="1">
    <location>
        <begin position="88"/>
        <end position="97"/>
    </location>
</feature>
<evidence type="ECO:0000256" key="1">
    <source>
        <dbReference type="SAM" id="MobiDB-lite"/>
    </source>
</evidence>
<proteinExistence type="predicted"/>
<feature type="compositionally biased region" description="Basic and acidic residues" evidence="1">
    <location>
        <begin position="264"/>
        <end position="316"/>
    </location>
</feature>
<name>A0A9P8MQX2_9HYPO</name>
<comment type="caution">
    <text evidence="3">The sequence shown here is derived from an EMBL/GenBank/DDBJ whole genome shotgun (WGS) entry which is preliminary data.</text>
</comment>
<feature type="signal peptide" evidence="2">
    <location>
        <begin position="1"/>
        <end position="16"/>
    </location>
</feature>
<dbReference type="AlphaFoldDB" id="A0A9P8MQX2"/>
<protein>
    <recommendedName>
        <fullName evidence="5">IgA FC receptor</fullName>
    </recommendedName>
</protein>
<keyword evidence="2" id="KW-0732">Signal</keyword>
<feature type="region of interest" description="Disordered" evidence="1">
    <location>
        <begin position="203"/>
        <end position="316"/>
    </location>
</feature>
<feature type="chain" id="PRO_5040382379" description="IgA FC receptor" evidence="2">
    <location>
        <begin position="17"/>
        <end position="316"/>
    </location>
</feature>
<gene>
    <name evidence="3" type="ORF">HRG_09432</name>
</gene>
<evidence type="ECO:0008006" key="5">
    <source>
        <dbReference type="Google" id="ProtNLM"/>
    </source>
</evidence>
<accession>A0A9P8MQX2</accession>
<dbReference type="RefSeq" id="XP_044717163.1">
    <property type="nucleotide sequence ID" value="XM_044867903.1"/>
</dbReference>
<evidence type="ECO:0000313" key="4">
    <source>
        <dbReference type="Proteomes" id="UP000824596"/>
    </source>
</evidence>
<dbReference type="GeneID" id="68358561"/>
<sequence>MKHFLMLAVFAGLAPAAPLEARQAVLRKPFRQPAAQAQRAQLCGTVPGDIKARSEECVGTLDFCNRRLFDGTAETFPSPEACRASRDPAPGVAPGNPAIPGGGIPVPIPAPIVPTVPIGGVPVPIGGVPVPNQGRRPFRKPALGLRRRFKLCGRKGDRKRISEACVGTRVYCDRRFYEITREFFASPSDCRLSRQVLPSSAGRLLADGLPDDTEDTAPPEKELSVEEMKEFEETPKEDAGDDEVKEIKAALEKTPELAEGILEPPKENEEPPKEAQEPPKENPEPPKENPEPPKETQETPKETPEPPKENSGPQKE</sequence>
<feature type="region of interest" description="Disordered" evidence="1">
    <location>
        <begin position="77"/>
        <end position="97"/>
    </location>
</feature>
<organism evidence="3 4">
    <name type="scientific">Hirsutella rhossiliensis</name>
    <dbReference type="NCBI Taxonomy" id="111463"/>
    <lineage>
        <taxon>Eukaryota</taxon>
        <taxon>Fungi</taxon>
        <taxon>Dikarya</taxon>
        <taxon>Ascomycota</taxon>
        <taxon>Pezizomycotina</taxon>
        <taxon>Sordariomycetes</taxon>
        <taxon>Hypocreomycetidae</taxon>
        <taxon>Hypocreales</taxon>
        <taxon>Ophiocordycipitaceae</taxon>
        <taxon>Hirsutella</taxon>
    </lineage>
</organism>
<evidence type="ECO:0000256" key="2">
    <source>
        <dbReference type="SAM" id="SignalP"/>
    </source>
</evidence>
<dbReference type="EMBL" id="JAIZPD010000012">
    <property type="protein sequence ID" value="KAH0959650.1"/>
    <property type="molecule type" value="Genomic_DNA"/>
</dbReference>
<keyword evidence="4" id="KW-1185">Reference proteome</keyword>
<feature type="compositionally biased region" description="Basic and acidic residues" evidence="1">
    <location>
        <begin position="245"/>
        <end position="256"/>
    </location>
</feature>
<dbReference type="Proteomes" id="UP000824596">
    <property type="component" value="Unassembled WGS sequence"/>
</dbReference>
<reference evidence="3" key="1">
    <citation type="submission" date="2021-09" db="EMBL/GenBank/DDBJ databases">
        <title>A high-quality genome of the endoparasitic fungus Hirsutella rhossiliensis with a comparison of Hirsutella genomes reveals transposable elements contributing to genome size variation.</title>
        <authorList>
            <person name="Lin R."/>
            <person name="Jiao Y."/>
            <person name="Sun X."/>
            <person name="Ling J."/>
            <person name="Xie B."/>
            <person name="Cheng X."/>
        </authorList>
    </citation>
    <scope>NUCLEOTIDE SEQUENCE</scope>
    <source>
        <strain evidence="3">HR02</strain>
    </source>
</reference>
<evidence type="ECO:0000313" key="3">
    <source>
        <dbReference type="EMBL" id="KAH0959650.1"/>
    </source>
</evidence>
<dbReference type="OrthoDB" id="10678051at2759"/>
<feature type="compositionally biased region" description="Basic and acidic residues" evidence="1">
    <location>
        <begin position="218"/>
        <end position="238"/>
    </location>
</feature>